<feature type="domain" description="Large ribosomal subunit protein uL2 C-terminal" evidence="7">
    <location>
        <begin position="124"/>
        <end position="251"/>
    </location>
</feature>
<evidence type="ECO:0000256" key="5">
    <source>
        <dbReference type="HAMAP-Rule" id="MF_01320"/>
    </source>
</evidence>
<comment type="caution">
    <text evidence="9">The sequence shown here is derived from an EMBL/GenBank/DDBJ whole genome shotgun (WGS) entry which is preliminary data.</text>
</comment>
<keyword evidence="10" id="KW-1185">Reference proteome</keyword>
<dbReference type="HAMAP" id="MF_01320_B">
    <property type="entry name" value="Ribosomal_uL2_B"/>
    <property type="match status" value="1"/>
</dbReference>
<reference evidence="9 10" key="1">
    <citation type="submission" date="2018-03" db="EMBL/GenBank/DDBJ databases">
        <title>Genomic Encyclopedia of Archaeal and Bacterial Type Strains, Phase II (KMG-II): from individual species to whole genera.</title>
        <authorList>
            <person name="Goeker M."/>
        </authorList>
    </citation>
    <scope>NUCLEOTIDE SEQUENCE [LARGE SCALE GENOMIC DNA]</scope>
    <source>
        <strain evidence="9 10">DSM 27929</strain>
    </source>
</reference>
<dbReference type="InterPro" id="IPR005880">
    <property type="entry name" value="Ribosomal_uL2_bac/org-type"/>
</dbReference>
<dbReference type="EMBL" id="PVTR01000008">
    <property type="protein sequence ID" value="PRY86670.1"/>
    <property type="molecule type" value="Genomic_DNA"/>
</dbReference>
<sequence>MAVKKLKPVTPGTRFRVAPAFDEITKSTPEKTLLAPRSKSGGRNSSGKMTTRYIGGGHKQRYRIIDFKRDKFDVPAVVKAIEYDPNRTARIALLYYKDGAKAYIIAPQGLVVDQEIVAGDSVAPEVGNAMRIINIPLGTIVHNIELKPGKGGALARSAGGYAQVVARDGKYVTIKLPSGEMRLVLGTCMATVGIVSNGDHMNVVLGKAGRKRWLGRRPRTRGVAMNPVDHPMGGGEGRSSGGHPRSRTGLLSKGKKTRSRKKYSNKFIISKRTK</sequence>
<dbReference type="Gene3D" id="2.40.50.140">
    <property type="entry name" value="Nucleic acid-binding proteins"/>
    <property type="match status" value="1"/>
</dbReference>
<dbReference type="SUPFAM" id="SSF50104">
    <property type="entry name" value="Translation proteins SH3-like domain"/>
    <property type="match status" value="1"/>
</dbReference>
<evidence type="ECO:0000256" key="1">
    <source>
        <dbReference type="ARBA" id="ARBA00005636"/>
    </source>
</evidence>
<dbReference type="Proteomes" id="UP000238157">
    <property type="component" value="Unassembled WGS sequence"/>
</dbReference>
<dbReference type="OrthoDB" id="9778722at2"/>
<organism evidence="9 10">
    <name type="scientific">Mongoliibacter ruber</name>
    <dbReference type="NCBI Taxonomy" id="1750599"/>
    <lineage>
        <taxon>Bacteria</taxon>
        <taxon>Pseudomonadati</taxon>
        <taxon>Bacteroidota</taxon>
        <taxon>Cytophagia</taxon>
        <taxon>Cytophagales</taxon>
        <taxon>Cyclobacteriaceae</taxon>
        <taxon>Mongoliibacter</taxon>
    </lineage>
</organism>
<feature type="region of interest" description="Disordered" evidence="6">
    <location>
        <begin position="29"/>
        <end position="52"/>
    </location>
</feature>
<dbReference type="PIRSF" id="PIRSF002158">
    <property type="entry name" value="Ribosomal_L2"/>
    <property type="match status" value="1"/>
</dbReference>
<dbReference type="GO" id="GO:0016740">
    <property type="term" value="F:transferase activity"/>
    <property type="evidence" value="ECO:0007669"/>
    <property type="project" value="InterPro"/>
</dbReference>
<dbReference type="SMART" id="SM01383">
    <property type="entry name" value="Ribosomal_L2"/>
    <property type="match status" value="1"/>
</dbReference>
<evidence type="ECO:0000256" key="6">
    <source>
        <dbReference type="SAM" id="MobiDB-lite"/>
    </source>
</evidence>
<dbReference type="InterPro" id="IPR008991">
    <property type="entry name" value="Translation_prot_SH3-like_sf"/>
</dbReference>
<keyword evidence="3 5" id="KW-0687">Ribonucleoprotein</keyword>
<dbReference type="SUPFAM" id="SSF50249">
    <property type="entry name" value="Nucleic acid-binding proteins"/>
    <property type="match status" value="1"/>
</dbReference>
<evidence type="ECO:0000259" key="8">
    <source>
        <dbReference type="SMART" id="SM01383"/>
    </source>
</evidence>
<comment type="similarity">
    <text evidence="1 5">Belongs to the universal ribosomal protein uL2 family.</text>
</comment>
<feature type="region of interest" description="Disordered" evidence="6">
    <location>
        <begin position="221"/>
        <end position="274"/>
    </location>
</feature>
<dbReference type="InterPro" id="IPR014722">
    <property type="entry name" value="Rib_uL2_dom2"/>
</dbReference>
<proteinExistence type="inferred from homology"/>
<dbReference type="InterPro" id="IPR022671">
    <property type="entry name" value="Ribosomal_uL2_CS"/>
</dbReference>
<accession>A0A2T0WIY5</accession>
<dbReference type="Gene3D" id="4.10.950.10">
    <property type="entry name" value="Ribosomal protein L2, domain 3"/>
    <property type="match status" value="1"/>
</dbReference>
<evidence type="ECO:0000259" key="7">
    <source>
        <dbReference type="SMART" id="SM01382"/>
    </source>
</evidence>
<dbReference type="GO" id="GO:0002181">
    <property type="term" value="P:cytoplasmic translation"/>
    <property type="evidence" value="ECO:0007669"/>
    <property type="project" value="TreeGrafter"/>
</dbReference>
<dbReference type="AlphaFoldDB" id="A0A2T0WIY5"/>
<dbReference type="InterPro" id="IPR022666">
    <property type="entry name" value="Ribosomal_uL2_RNA-bd_dom"/>
</dbReference>
<dbReference type="GO" id="GO:0019843">
    <property type="term" value="F:rRNA binding"/>
    <property type="evidence" value="ECO:0007669"/>
    <property type="project" value="UniProtKB-UniRule"/>
</dbReference>
<keyword evidence="5" id="KW-0694">RNA-binding</keyword>
<dbReference type="SMART" id="SM01382">
    <property type="entry name" value="Ribosomal_L2_C"/>
    <property type="match status" value="1"/>
</dbReference>
<dbReference type="InterPro" id="IPR012340">
    <property type="entry name" value="NA-bd_OB-fold"/>
</dbReference>
<dbReference type="FunFam" id="4.10.950.10:FF:000001">
    <property type="entry name" value="50S ribosomal protein L2"/>
    <property type="match status" value="1"/>
</dbReference>
<gene>
    <name evidence="5" type="primary">rplB</name>
    <name evidence="9" type="ORF">CLW00_108157</name>
</gene>
<keyword evidence="2 5" id="KW-0689">Ribosomal protein</keyword>
<evidence type="ECO:0000256" key="3">
    <source>
        <dbReference type="ARBA" id="ARBA00023274"/>
    </source>
</evidence>
<evidence type="ECO:0000256" key="4">
    <source>
        <dbReference type="ARBA" id="ARBA00035242"/>
    </source>
</evidence>
<dbReference type="RefSeq" id="WP_106134399.1">
    <property type="nucleotide sequence ID" value="NZ_PVTR01000008.1"/>
</dbReference>
<dbReference type="NCBIfam" id="TIGR01171">
    <property type="entry name" value="rplB_bact"/>
    <property type="match status" value="1"/>
</dbReference>
<dbReference type="InterPro" id="IPR022669">
    <property type="entry name" value="Ribosomal_uL2_C"/>
</dbReference>
<name>A0A2T0WIY5_9BACT</name>
<feature type="compositionally biased region" description="Basic residues" evidence="6">
    <location>
        <begin position="253"/>
        <end position="274"/>
    </location>
</feature>
<protein>
    <recommendedName>
        <fullName evidence="4 5">Large ribosomal subunit protein uL2</fullName>
    </recommendedName>
</protein>
<dbReference type="GO" id="GO:0003735">
    <property type="term" value="F:structural constituent of ribosome"/>
    <property type="evidence" value="ECO:0007669"/>
    <property type="project" value="InterPro"/>
</dbReference>
<feature type="domain" description="Large ribosomal subunit protein uL2 RNA-binding" evidence="8">
    <location>
        <begin position="42"/>
        <end position="118"/>
    </location>
</feature>
<dbReference type="InterPro" id="IPR002171">
    <property type="entry name" value="Ribosomal_uL2"/>
</dbReference>
<comment type="function">
    <text evidence="5">One of the primary rRNA binding proteins. Required for association of the 30S and 50S subunits to form the 70S ribosome, for tRNA binding and peptide bond formation. It has been suggested to have peptidyltransferase activity; this is somewhat controversial. Makes several contacts with the 16S rRNA in the 70S ribosome.</text>
</comment>
<feature type="compositionally biased region" description="Low complexity" evidence="6">
    <location>
        <begin position="37"/>
        <end position="48"/>
    </location>
</feature>
<dbReference type="Gene3D" id="2.30.30.30">
    <property type="match status" value="1"/>
</dbReference>
<evidence type="ECO:0000313" key="10">
    <source>
        <dbReference type="Proteomes" id="UP000238157"/>
    </source>
</evidence>
<dbReference type="GO" id="GO:0015934">
    <property type="term" value="C:large ribosomal subunit"/>
    <property type="evidence" value="ECO:0007669"/>
    <property type="project" value="InterPro"/>
</dbReference>
<dbReference type="PROSITE" id="PS00467">
    <property type="entry name" value="RIBOSOMAL_L2"/>
    <property type="match status" value="1"/>
</dbReference>
<evidence type="ECO:0000313" key="9">
    <source>
        <dbReference type="EMBL" id="PRY86670.1"/>
    </source>
</evidence>
<dbReference type="FunFam" id="2.30.30.30:FF:000001">
    <property type="entry name" value="50S ribosomal protein L2"/>
    <property type="match status" value="1"/>
</dbReference>
<comment type="subunit">
    <text evidence="5">Part of the 50S ribosomal subunit. Forms a bridge to the 30S subunit in the 70S ribosome.</text>
</comment>
<dbReference type="InterPro" id="IPR014726">
    <property type="entry name" value="Ribosomal_uL2_dom3"/>
</dbReference>
<dbReference type="Pfam" id="PF03947">
    <property type="entry name" value="Ribosomal_L2_C"/>
    <property type="match status" value="1"/>
</dbReference>
<dbReference type="PANTHER" id="PTHR13691:SF5">
    <property type="entry name" value="LARGE RIBOSOMAL SUBUNIT PROTEIN UL2M"/>
    <property type="match status" value="1"/>
</dbReference>
<evidence type="ECO:0000256" key="2">
    <source>
        <dbReference type="ARBA" id="ARBA00022980"/>
    </source>
</evidence>
<dbReference type="PANTHER" id="PTHR13691">
    <property type="entry name" value="RIBOSOMAL PROTEIN L2"/>
    <property type="match status" value="1"/>
</dbReference>
<dbReference type="Pfam" id="PF00181">
    <property type="entry name" value="Ribosomal_L2_N"/>
    <property type="match status" value="1"/>
</dbReference>
<dbReference type="FunFam" id="2.40.50.140:FF:000003">
    <property type="entry name" value="50S ribosomal protein L2"/>
    <property type="match status" value="1"/>
</dbReference>
<keyword evidence="5" id="KW-0699">rRNA-binding</keyword>